<dbReference type="Gene3D" id="1.10.3020.10">
    <property type="entry name" value="alpha-amino acid ester hydrolase ( Helical cap domain)"/>
    <property type="match status" value="1"/>
</dbReference>
<dbReference type="RefSeq" id="WP_379660772.1">
    <property type="nucleotide sequence ID" value="NZ_JBHUDG010000001.1"/>
</dbReference>
<dbReference type="InterPro" id="IPR029058">
    <property type="entry name" value="AB_hydrolase_fold"/>
</dbReference>
<evidence type="ECO:0000313" key="4">
    <source>
        <dbReference type="EMBL" id="MFD1628385.1"/>
    </source>
</evidence>
<evidence type="ECO:0000256" key="2">
    <source>
        <dbReference type="SAM" id="SignalP"/>
    </source>
</evidence>
<comment type="caution">
    <text evidence="4">The sequence shown here is derived from an EMBL/GenBank/DDBJ whole genome shotgun (WGS) entry which is preliminary data.</text>
</comment>
<evidence type="ECO:0000259" key="3">
    <source>
        <dbReference type="SMART" id="SM00939"/>
    </source>
</evidence>
<dbReference type="InterPro" id="IPR008979">
    <property type="entry name" value="Galactose-bd-like_sf"/>
</dbReference>
<dbReference type="InterPro" id="IPR013736">
    <property type="entry name" value="Xaa-Pro_dipept_C"/>
</dbReference>
<dbReference type="Proteomes" id="UP001597118">
    <property type="component" value="Unassembled WGS sequence"/>
</dbReference>
<dbReference type="NCBIfam" id="TIGR00976">
    <property type="entry name" value="CocE_NonD"/>
    <property type="match status" value="1"/>
</dbReference>
<dbReference type="EMBL" id="JBHUDG010000001">
    <property type="protein sequence ID" value="MFD1628385.1"/>
    <property type="molecule type" value="Genomic_DNA"/>
</dbReference>
<dbReference type="Pfam" id="PF08530">
    <property type="entry name" value="PepX_C"/>
    <property type="match status" value="1"/>
</dbReference>
<dbReference type="SUPFAM" id="SSF53474">
    <property type="entry name" value="alpha/beta-Hydrolases"/>
    <property type="match status" value="1"/>
</dbReference>
<dbReference type="SUPFAM" id="SSF49785">
    <property type="entry name" value="Galactose-binding domain-like"/>
    <property type="match status" value="1"/>
</dbReference>
<evidence type="ECO:0000313" key="5">
    <source>
        <dbReference type="Proteomes" id="UP001597118"/>
    </source>
</evidence>
<organism evidence="4 5">
    <name type="scientific">Pseudopedobacter beijingensis</name>
    <dbReference type="NCBI Taxonomy" id="1207056"/>
    <lineage>
        <taxon>Bacteria</taxon>
        <taxon>Pseudomonadati</taxon>
        <taxon>Bacteroidota</taxon>
        <taxon>Sphingobacteriia</taxon>
        <taxon>Sphingobacteriales</taxon>
        <taxon>Sphingobacteriaceae</taxon>
        <taxon>Pseudopedobacter</taxon>
    </lineage>
</organism>
<dbReference type="InterPro" id="IPR005674">
    <property type="entry name" value="CocE/Ser_esterase"/>
</dbReference>
<dbReference type="Gene3D" id="3.40.50.1820">
    <property type="entry name" value="alpha/beta hydrolase"/>
    <property type="match status" value="1"/>
</dbReference>
<sequence length="622" mass="71527">MSIMRKLLITVLTLLFIVEITSAQTDSAYVRDNYTKLEQYISMRDGVKLFTSIYIPKDKSKKHPILLNRTPYTVAPYGANEYKKSLGNFPAMMYDGFIFVYQDVRGKWMSEGDFEDLRPQVLHKGKKHIDESTDAYDTIDWLVKNIKNNNGKVGMYGISYPGFYAVAGLVDSHPALKAVSPQAPAIDWYIGDDFHRNGALFVMDAFRFMSTFGVNRPQPILPAQGPKGLKQPIKDSYQFYLNNTVRELKENYFGDNIRFWNNLFKHPNRDTFWQARVILPYLQKVKPAVLVVGGFFDAEDVYGTFATYKALKHQNKGMNSFLVAGPWYHGGWVRTEGDTFGDLSFNSKTALDYQQRFELPFFKYYLKGEGKMAPGEANIFFSGSNNWHQFNTWPPQNIHQRKLYLADNGRLSFDVPSVKEGVDEFIADPRKPVPFQEGIIENRKREYMVADQRFVANRPDVLVYQTDILKEDMTLAGPVLANLKVSTTGTDADFVVKLIDVLPENEPRPSHVAKSTVMGGYQMLIRGDIFRGKYRDGFEYPKAFVPDQVSEVKFELVDVGHTFKKGHRIMVHIQSSWFPLADSNPQKFMNIYDAVKEDFKKETHKLFREGEHHSYIELPVLE</sequence>
<gene>
    <name evidence="4" type="ORF">ACFSAH_00775</name>
</gene>
<feature type="domain" description="Xaa-Pro dipeptidyl-peptidase C-terminal" evidence="3">
    <location>
        <begin position="359"/>
        <end position="617"/>
    </location>
</feature>
<dbReference type="InterPro" id="IPR000383">
    <property type="entry name" value="Xaa-Pro-like_dom"/>
</dbReference>
<dbReference type="SMART" id="SM00939">
    <property type="entry name" value="PepX_C"/>
    <property type="match status" value="1"/>
</dbReference>
<dbReference type="Gene3D" id="2.60.120.260">
    <property type="entry name" value="Galactose-binding domain-like"/>
    <property type="match status" value="1"/>
</dbReference>
<dbReference type="Pfam" id="PF02129">
    <property type="entry name" value="Peptidase_S15"/>
    <property type="match status" value="1"/>
</dbReference>
<dbReference type="GO" id="GO:0016787">
    <property type="term" value="F:hydrolase activity"/>
    <property type="evidence" value="ECO:0007669"/>
    <property type="project" value="UniProtKB-KW"/>
</dbReference>
<feature type="signal peptide" evidence="2">
    <location>
        <begin position="1"/>
        <end position="23"/>
    </location>
</feature>
<keyword evidence="2" id="KW-0732">Signal</keyword>
<feature type="chain" id="PRO_5046322586" evidence="2">
    <location>
        <begin position="24"/>
        <end position="622"/>
    </location>
</feature>
<protein>
    <submittedName>
        <fullName evidence="4">CocE/NonD family hydrolase</fullName>
    </submittedName>
</protein>
<keyword evidence="1 4" id="KW-0378">Hydrolase</keyword>
<name>A0ABW4I853_9SPHI</name>
<keyword evidence="5" id="KW-1185">Reference proteome</keyword>
<reference evidence="5" key="1">
    <citation type="journal article" date="2019" name="Int. J. Syst. Evol. Microbiol.">
        <title>The Global Catalogue of Microorganisms (GCM) 10K type strain sequencing project: providing services to taxonomists for standard genome sequencing and annotation.</title>
        <authorList>
            <consortium name="The Broad Institute Genomics Platform"/>
            <consortium name="The Broad Institute Genome Sequencing Center for Infectious Disease"/>
            <person name="Wu L."/>
            <person name="Ma J."/>
        </authorList>
    </citation>
    <scope>NUCLEOTIDE SEQUENCE [LARGE SCALE GENOMIC DNA]</scope>
    <source>
        <strain evidence="5">CCUG 53762</strain>
    </source>
</reference>
<accession>A0ABW4I853</accession>
<evidence type="ECO:0000256" key="1">
    <source>
        <dbReference type="ARBA" id="ARBA00022801"/>
    </source>
</evidence>
<proteinExistence type="predicted"/>